<sequence>MTDDQTFIVGEVLPRIASVSFHKDFQVTVTWEEGSRAGQSDVIDLGPAVMTHKIYAPLRDDPDFFRTVHVINYGSALGWGDGEEIDMSAEGVEDLAEQAMTASDFRLFMERHSFTQEAAAAQLGISRRQVNYFLTSKVIPRTIALACAGLNAQLINQNRNPTNDVDVVNNPVGLLDHSMVFYTPKYTSVYPLRDCKYIEGFGLLTNSECTVRLSGRPVPIVSLVDIKSGKADLAALAANKPVIVKP</sequence>
<name>A0A4Q2TZU6_9HYPH</name>
<comment type="caution">
    <text evidence="1">The sequence shown here is derived from an EMBL/GenBank/DDBJ whole genome shotgun (WGS) entry which is preliminary data.</text>
</comment>
<evidence type="ECO:0008006" key="3">
    <source>
        <dbReference type="Google" id="ProtNLM"/>
    </source>
</evidence>
<gene>
    <name evidence="1" type="ORF">D3273_24680</name>
</gene>
<dbReference type="SUPFAM" id="SSF143880">
    <property type="entry name" value="NE0471 N-terminal domain-like"/>
    <property type="match status" value="1"/>
</dbReference>
<protein>
    <recommendedName>
        <fullName evidence="3">DUF2442 domain-containing protein</fullName>
    </recommendedName>
</protein>
<proteinExistence type="predicted"/>
<evidence type="ECO:0000313" key="2">
    <source>
        <dbReference type="Proteomes" id="UP000290759"/>
    </source>
</evidence>
<evidence type="ECO:0000313" key="1">
    <source>
        <dbReference type="EMBL" id="RYC29310.1"/>
    </source>
</evidence>
<dbReference type="InterPro" id="IPR036782">
    <property type="entry name" value="NE0471-like_N"/>
</dbReference>
<dbReference type="Gene3D" id="1.10.260.40">
    <property type="entry name" value="lambda repressor-like DNA-binding domains"/>
    <property type="match status" value="1"/>
</dbReference>
<keyword evidence="2" id="KW-1185">Reference proteome</keyword>
<dbReference type="EMBL" id="QYBB01000058">
    <property type="protein sequence ID" value="RYC29310.1"/>
    <property type="molecule type" value="Genomic_DNA"/>
</dbReference>
<dbReference type="GO" id="GO:0003677">
    <property type="term" value="F:DNA binding"/>
    <property type="evidence" value="ECO:0007669"/>
    <property type="project" value="InterPro"/>
</dbReference>
<reference evidence="1 2" key="1">
    <citation type="submission" date="2018-12" db="EMBL/GenBank/DDBJ databases">
        <authorList>
            <person name="Grouzdev D.S."/>
            <person name="Krutkina M.S."/>
        </authorList>
    </citation>
    <scope>NUCLEOTIDE SEQUENCE [LARGE SCALE GENOMIC DNA]</scope>
    <source>
        <strain evidence="1 2">RmlP026</strain>
    </source>
</reference>
<accession>A0A4Q2TZU6</accession>
<dbReference type="SUPFAM" id="SSF47413">
    <property type="entry name" value="lambda repressor-like DNA-binding domains"/>
    <property type="match status" value="1"/>
</dbReference>
<dbReference type="RefSeq" id="WP_129229625.1">
    <property type="nucleotide sequence ID" value="NZ_QYBB01000058.1"/>
</dbReference>
<reference evidence="1 2" key="2">
    <citation type="submission" date="2019-02" db="EMBL/GenBank/DDBJ databases">
        <title>'Lichenibacterium ramalinii' gen. nov. sp. nov., 'Lichenibacterium minor' gen. nov. sp. nov.</title>
        <authorList>
            <person name="Pankratov T."/>
        </authorList>
    </citation>
    <scope>NUCLEOTIDE SEQUENCE [LARGE SCALE GENOMIC DNA]</scope>
    <source>
        <strain evidence="1 2">RmlP026</strain>
    </source>
</reference>
<organism evidence="1 2">
    <name type="scientific">Lichenibacterium minor</name>
    <dbReference type="NCBI Taxonomy" id="2316528"/>
    <lineage>
        <taxon>Bacteria</taxon>
        <taxon>Pseudomonadati</taxon>
        <taxon>Pseudomonadota</taxon>
        <taxon>Alphaproteobacteria</taxon>
        <taxon>Hyphomicrobiales</taxon>
        <taxon>Lichenihabitantaceae</taxon>
        <taxon>Lichenibacterium</taxon>
    </lineage>
</organism>
<dbReference type="Proteomes" id="UP000290759">
    <property type="component" value="Unassembled WGS sequence"/>
</dbReference>
<dbReference type="AlphaFoldDB" id="A0A4Q2TZU6"/>
<dbReference type="Gene3D" id="3.30.2020.10">
    <property type="entry name" value="NE0471-like N-terminal domain"/>
    <property type="match status" value="1"/>
</dbReference>
<dbReference type="OrthoDB" id="8234829at2"/>
<dbReference type="InterPro" id="IPR010982">
    <property type="entry name" value="Lambda_DNA-bd_dom_sf"/>
</dbReference>